<organism evidence="2 3">
    <name type="scientific">Helicobacter cinaedi</name>
    <dbReference type="NCBI Taxonomy" id="213"/>
    <lineage>
        <taxon>Bacteria</taxon>
        <taxon>Pseudomonadati</taxon>
        <taxon>Campylobacterota</taxon>
        <taxon>Epsilonproteobacteria</taxon>
        <taxon>Campylobacterales</taxon>
        <taxon>Helicobacteraceae</taxon>
        <taxon>Helicobacter</taxon>
    </lineage>
</organism>
<dbReference type="PROSITE" id="PS51257">
    <property type="entry name" value="PROKAR_LIPOPROTEIN"/>
    <property type="match status" value="1"/>
</dbReference>
<reference evidence="2 3" key="1">
    <citation type="submission" date="2018-06" db="EMBL/GenBank/DDBJ databases">
        <authorList>
            <consortium name="Pathogen Informatics"/>
            <person name="Doyle S."/>
        </authorList>
    </citation>
    <scope>NUCLEOTIDE SEQUENCE [LARGE SCALE GENOMIC DNA]</scope>
    <source>
        <strain evidence="2 3">NCTC12221</strain>
    </source>
</reference>
<evidence type="ECO:0000313" key="2">
    <source>
        <dbReference type="EMBL" id="STP08591.1"/>
    </source>
</evidence>
<protein>
    <submittedName>
        <fullName evidence="2">Uncharacterized protein</fullName>
    </submittedName>
</protein>
<keyword evidence="1" id="KW-0472">Membrane</keyword>
<evidence type="ECO:0000313" key="3">
    <source>
        <dbReference type="Proteomes" id="UP000255335"/>
    </source>
</evidence>
<proteinExistence type="predicted"/>
<keyword evidence="1" id="KW-0812">Transmembrane</keyword>
<name>A0A377JLC8_9HELI</name>
<dbReference type="Proteomes" id="UP000255335">
    <property type="component" value="Unassembled WGS sequence"/>
</dbReference>
<dbReference type="EMBL" id="UGHZ01000001">
    <property type="protein sequence ID" value="STP08591.1"/>
    <property type="molecule type" value="Genomic_DNA"/>
</dbReference>
<gene>
    <name evidence="2" type="ORF">NCTC12221_00003</name>
</gene>
<evidence type="ECO:0000256" key="1">
    <source>
        <dbReference type="SAM" id="Phobius"/>
    </source>
</evidence>
<keyword evidence="1" id="KW-1133">Transmembrane helix</keyword>
<dbReference type="RefSeq" id="WP_258554089.1">
    <property type="nucleotide sequence ID" value="NZ_UGHZ01000001.1"/>
</dbReference>
<feature type="transmembrane region" description="Helical" evidence="1">
    <location>
        <begin position="6"/>
        <end position="22"/>
    </location>
</feature>
<sequence>MLKVIVSIAIFALACFLAMWLIERKRSNPLNIKIPPVYCIES</sequence>
<accession>A0A377JLC8</accession>
<dbReference type="AlphaFoldDB" id="A0A377JLC8"/>